<evidence type="ECO:0000313" key="1">
    <source>
        <dbReference type="EMBL" id="TRX76168.1"/>
    </source>
</evidence>
<dbReference type="GO" id="GO:0008168">
    <property type="term" value="F:methyltransferase activity"/>
    <property type="evidence" value="ECO:0007669"/>
    <property type="project" value="UniProtKB-KW"/>
</dbReference>
<protein>
    <submittedName>
        <fullName evidence="1">Class I SAM-dependent methyltransferase</fullName>
    </submittedName>
</protein>
<keyword evidence="2" id="KW-1185">Reference proteome</keyword>
<dbReference type="AlphaFoldDB" id="A0A553H344"/>
<proteinExistence type="predicted"/>
<accession>A0A553H344</accession>
<reference evidence="1 2" key="1">
    <citation type="submission" date="2019-07" db="EMBL/GenBank/DDBJ databases">
        <title>Pseudomonas mangiferae sp. nov., isolated from bark of mango tree in Thailand.</title>
        <authorList>
            <person name="Srisuk N."/>
            <person name="Anurat P."/>
        </authorList>
    </citation>
    <scope>NUCLEOTIDE SEQUENCE [LARGE SCALE GENOMIC DNA]</scope>
    <source>
        <strain evidence="1 2">DMKU_BBB3-04</strain>
    </source>
</reference>
<dbReference type="PANTHER" id="PTHR43861">
    <property type="entry name" value="TRANS-ACONITATE 2-METHYLTRANSFERASE-RELATED"/>
    <property type="match status" value="1"/>
</dbReference>
<organism evidence="1 2">
    <name type="scientific">Pseudomonas mangiferae</name>
    <dbReference type="NCBI Taxonomy" id="2593654"/>
    <lineage>
        <taxon>Bacteria</taxon>
        <taxon>Pseudomonadati</taxon>
        <taxon>Pseudomonadota</taxon>
        <taxon>Gammaproteobacteria</taxon>
        <taxon>Pseudomonadales</taxon>
        <taxon>Pseudomonadaceae</taxon>
        <taxon>Pseudomonas</taxon>
    </lineage>
</organism>
<dbReference type="Gene3D" id="3.40.50.150">
    <property type="entry name" value="Vaccinia Virus protein VP39"/>
    <property type="match status" value="1"/>
</dbReference>
<dbReference type="RefSeq" id="WP_143486796.1">
    <property type="nucleotide sequence ID" value="NZ_VJOY01000002.1"/>
</dbReference>
<keyword evidence="1" id="KW-0489">Methyltransferase</keyword>
<evidence type="ECO:0000313" key="2">
    <source>
        <dbReference type="Proteomes" id="UP000315235"/>
    </source>
</evidence>
<dbReference type="GO" id="GO:0032259">
    <property type="term" value="P:methylation"/>
    <property type="evidence" value="ECO:0007669"/>
    <property type="project" value="UniProtKB-KW"/>
</dbReference>
<keyword evidence="1" id="KW-0808">Transferase</keyword>
<dbReference type="Pfam" id="PF13489">
    <property type="entry name" value="Methyltransf_23"/>
    <property type="match status" value="1"/>
</dbReference>
<dbReference type="CDD" id="cd02440">
    <property type="entry name" value="AdoMet_MTases"/>
    <property type="match status" value="1"/>
</dbReference>
<dbReference type="InterPro" id="IPR029063">
    <property type="entry name" value="SAM-dependent_MTases_sf"/>
</dbReference>
<sequence length="241" mass="27930">MENDVYLTMDRIERDHWWFRGRRVIVESLLKRTHLPGRRILDVGCGTGGNLALLSGFGDVLGIEPNPLARERAKTKAHCQVKDGYLPDGLDVEDGSMALISMFDVLEHIKEDKLTLESLHRKLSGEGVLFLTIPAYGFLFSEHDRRHHHVRRYTRAQVKELLRSSGFTLEYISYFNTLLFPLAVFQRIFLEKIFKKKLAADELPSRPVNMFFFNIMAFERHVLPWLRFPFGLSIVAVARKK</sequence>
<name>A0A553H344_9PSED</name>
<dbReference type="Proteomes" id="UP000315235">
    <property type="component" value="Unassembled WGS sequence"/>
</dbReference>
<dbReference type="OrthoDB" id="9810247at2"/>
<dbReference type="EMBL" id="VJOY01000002">
    <property type="protein sequence ID" value="TRX76168.1"/>
    <property type="molecule type" value="Genomic_DNA"/>
</dbReference>
<dbReference type="SUPFAM" id="SSF53335">
    <property type="entry name" value="S-adenosyl-L-methionine-dependent methyltransferases"/>
    <property type="match status" value="1"/>
</dbReference>
<comment type="caution">
    <text evidence="1">The sequence shown here is derived from an EMBL/GenBank/DDBJ whole genome shotgun (WGS) entry which is preliminary data.</text>
</comment>
<gene>
    <name evidence="1" type="ORF">FM069_02980</name>
</gene>